<accession>A0A346RRK0</accession>
<proteinExistence type="predicted"/>
<dbReference type="EMBL" id="MH300061">
    <property type="protein sequence ID" value="AXS76422.1"/>
    <property type="molecule type" value="Genomic_RNA"/>
</dbReference>
<name>A0A346RRK0_9CLOS</name>
<evidence type="ECO:0000313" key="1">
    <source>
        <dbReference type="EMBL" id="AXS76422.1"/>
    </source>
</evidence>
<reference evidence="1" key="1">
    <citation type="journal article" date="2018" name="Viruses">
        <title>High-Throughput Sequencing Reveals Further Diversity of Little Cherry Virus 1 with Implications for Diagnostics.</title>
        <authorList>
            <person name="Katsiani A."/>
            <person name="Maliogka V.I."/>
            <person name="Katis N."/>
            <person name="Svanella-Dumas L."/>
            <person name="Olmos A."/>
            <person name="Ruiz-Garcia A.B."/>
            <person name="Marais A."/>
            <person name="Faure C."/>
            <person name="Theil S."/>
            <person name="Lotos L."/>
            <person name="Candresse T."/>
        </authorList>
    </citation>
    <scope>NUCLEOTIDE SEQUENCE</scope>
    <source>
        <strain evidence="1">P8-42</strain>
    </source>
</reference>
<organism evidence="1">
    <name type="scientific">Little cherry virus 1</name>
    <dbReference type="NCBI Taxonomy" id="217686"/>
    <lineage>
        <taxon>Viruses</taxon>
        <taxon>Riboviria</taxon>
        <taxon>Orthornavirae</taxon>
        <taxon>Kitrinoviricota</taxon>
        <taxon>Alsuviricetes</taxon>
        <taxon>Martellivirales</taxon>
        <taxon>Closteroviridae</taxon>
        <taxon>Velarivirus</taxon>
        <taxon>Velarivirus nanoavii</taxon>
    </lineage>
</organism>
<sequence>MFKFCAFENFLLKKKGRKRRMANSTFFSTSMDITVNDILAFLTVIVNTINRNTFAKMYCIYSDIENLKFSLNYLTTLEEKPRVFYSNSSTLSWDDGCTNGDFEHDADGHLGIPLNYDAFICLFKDILRLLRLKHLIQSRNLITTEFVNNQLLKGNSNMIENINKMLRREVGNEFNYIHTSAFVKLNANPLISKKVRELIGWEDGVDVLAEIMEILHQNVVIEFTASEKDDMHIMSTILHIS</sequence>
<protein>
    <submittedName>
        <fullName evidence="1">Uncharacterized protein</fullName>
    </submittedName>
</protein>